<dbReference type="AlphaFoldDB" id="A0A7I8IQW2"/>
<evidence type="ECO:0000256" key="1">
    <source>
        <dbReference type="SAM" id="MobiDB-lite"/>
    </source>
</evidence>
<feature type="compositionally biased region" description="Polar residues" evidence="1">
    <location>
        <begin position="1"/>
        <end position="14"/>
    </location>
</feature>
<feature type="region of interest" description="Disordered" evidence="1">
    <location>
        <begin position="1"/>
        <end position="31"/>
    </location>
</feature>
<reference evidence="2 3" key="1">
    <citation type="submission" date="2019-12" db="EMBL/GenBank/DDBJ databases">
        <authorList>
            <person name="Scholz U."/>
            <person name="Mascher M."/>
            <person name="Fiebig A."/>
        </authorList>
    </citation>
    <scope>NUCLEOTIDE SEQUENCE</scope>
</reference>
<feature type="compositionally biased region" description="Basic and acidic residues" evidence="1">
    <location>
        <begin position="15"/>
        <end position="31"/>
    </location>
</feature>
<organism evidence="2">
    <name type="scientific">Spirodela intermedia</name>
    <name type="common">Intermediate duckweed</name>
    <dbReference type="NCBI Taxonomy" id="51605"/>
    <lineage>
        <taxon>Eukaryota</taxon>
        <taxon>Viridiplantae</taxon>
        <taxon>Streptophyta</taxon>
        <taxon>Embryophyta</taxon>
        <taxon>Tracheophyta</taxon>
        <taxon>Spermatophyta</taxon>
        <taxon>Magnoliopsida</taxon>
        <taxon>Liliopsida</taxon>
        <taxon>Araceae</taxon>
        <taxon>Lemnoideae</taxon>
        <taxon>Spirodela</taxon>
    </lineage>
</organism>
<protein>
    <submittedName>
        <fullName evidence="2">Uncharacterized protein</fullName>
    </submittedName>
</protein>
<gene>
    <name evidence="2" type="ORF">SI7747_05005954</name>
</gene>
<sequence length="31" mass="3676">MTLPISSVQGTRNYFENHHIRKGEQDPNHRI</sequence>
<accession>A0A7I8IQW2</accession>
<proteinExistence type="predicted"/>
<dbReference type="EMBL" id="CACRZD030000005">
    <property type="protein sequence ID" value="CAA6659532.1"/>
    <property type="molecule type" value="Genomic_DNA"/>
</dbReference>
<evidence type="ECO:0000313" key="3">
    <source>
        <dbReference type="Proteomes" id="UP001189122"/>
    </source>
</evidence>
<evidence type="ECO:0000313" key="2">
    <source>
        <dbReference type="EMBL" id="CAA2619785.1"/>
    </source>
</evidence>
<dbReference type="EMBL" id="LR743592">
    <property type="protein sequence ID" value="CAA2619785.1"/>
    <property type="molecule type" value="Genomic_DNA"/>
</dbReference>
<dbReference type="Proteomes" id="UP001189122">
    <property type="component" value="Unassembled WGS sequence"/>
</dbReference>
<name>A0A7I8IQW2_SPIIN</name>
<keyword evidence="3" id="KW-1185">Reference proteome</keyword>